<evidence type="ECO:0000313" key="2">
    <source>
        <dbReference type="EMBL" id="AKK08211.1"/>
    </source>
</evidence>
<dbReference type="KEGG" id="cted:CTEST_03810"/>
<dbReference type="EMBL" id="CP011545">
    <property type="protein sequence ID" value="AKK08211.1"/>
    <property type="molecule type" value="Genomic_DNA"/>
</dbReference>
<name>A0A0G3H499_9CORY</name>
<dbReference type="CDD" id="cd11614">
    <property type="entry name" value="SAF_CpaB_FlgA_like"/>
    <property type="match status" value="1"/>
</dbReference>
<accession>A0A0G3H499</accession>
<feature type="domain" description="SAF" evidence="1">
    <location>
        <begin position="44"/>
        <end position="106"/>
    </location>
</feature>
<dbReference type="AlphaFoldDB" id="A0A0G3H499"/>
<dbReference type="InterPro" id="IPR013974">
    <property type="entry name" value="SAF"/>
</dbReference>
<dbReference type="Pfam" id="PF08666">
    <property type="entry name" value="SAF"/>
    <property type="match status" value="1"/>
</dbReference>
<organism evidence="2 3">
    <name type="scientific">Corynebacterium testudinoris</name>
    <dbReference type="NCBI Taxonomy" id="136857"/>
    <lineage>
        <taxon>Bacteria</taxon>
        <taxon>Bacillati</taxon>
        <taxon>Actinomycetota</taxon>
        <taxon>Actinomycetes</taxon>
        <taxon>Mycobacteriales</taxon>
        <taxon>Corynebacteriaceae</taxon>
        <taxon>Corynebacterium</taxon>
    </lineage>
</organism>
<dbReference type="STRING" id="136857.CTEST_03810"/>
<evidence type="ECO:0000313" key="3">
    <source>
        <dbReference type="Proteomes" id="UP000035540"/>
    </source>
</evidence>
<gene>
    <name evidence="2" type="ORF">CTEST_03810</name>
</gene>
<reference evidence="3" key="2">
    <citation type="submission" date="2015-05" db="EMBL/GenBank/DDBJ databases">
        <title>Complete genome sequence of Corynebacterium testudinoris DSM 44614, recovered from necrotic lesions in the mouth of a tortoise.</title>
        <authorList>
            <person name="Ruckert C."/>
            <person name="Albersmeier A."/>
            <person name="Winkler A."/>
            <person name="Tauch A."/>
        </authorList>
    </citation>
    <scope>NUCLEOTIDE SEQUENCE [LARGE SCALE GENOMIC DNA]</scope>
    <source>
        <strain evidence="3">DSM 44614</strain>
    </source>
</reference>
<sequence length="210" mass="21687">MVPIREVLLTPGWRRSLLLRRTLAAALLVAALVVSIMEVAHRDPPAVVFIRDVEAGTTLSLDDVAVANVPAHLLPRTALVDVAEAAGQVVVAAAEAGEVATTAKFVDVAFSGSPVGEITNIVPVRLAEPEIVPLLRHGDTVTIVTHRGDELTPDIVAAGGKVLLATTDATPNTLLIALPHDAARAVAAASLSTPLAVVLTGDRAHLSAMD</sequence>
<evidence type="ECO:0000259" key="1">
    <source>
        <dbReference type="SMART" id="SM00858"/>
    </source>
</evidence>
<keyword evidence="3" id="KW-1185">Reference proteome</keyword>
<reference evidence="2 3" key="1">
    <citation type="journal article" date="2015" name="Genome Announc.">
        <title>Complete Genome Sequence of the Type Strain Corynebacterium testudinoris DSM 44614, Recovered from Necrotic Lesions in the Mouth of a Tortoise.</title>
        <authorList>
            <person name="Ruckert C."/>
            <person name="Kriete M."/>
            <person name="Jaenicke S."/>
            <person name="Winkler A."/>
            <person name="Tauch A."/>
        </authorList>
    </citation>
    <scope>NUCLEOTIDE SEQUENCE [LARGE SCALE GENOMIC DNA]</scope>
    <source>
        <strain evidence="2 3">DSM 44614</strain>
    </source>
</reference>
<dbReference type="OrthoDB" id="4410346at2"/>
<dbReference type="RefSeq" id="WP_047252605.1">
    <property type="nucleotide sequence ID" value="NZ_CP011545.1"/>
</dbReference>
<proteinExistence type="predicted"/>
<protein>
    <submittedName>
        <fullName evidence="2">SAF domain-containing protein</fullName>
    </submittedName>
</protein>
<dbReference type="SMART" id="SM00858">
    <property type="entry name" value="SAF"/>
    <property type="match status" value="1"/>
</dbReference>
<dbReference type="PATRIC" id="fig|136857.5.peg.753"/>
<dbReference type="Proteomes" id="UP000035540">
    <property type="component" value="Chromosome"/>
</dbReference>